<feature type="domain" description="ABC transporter" evidence="4">
    <location>
        <begin position="5"/>
        <end position="246"/>
    </location>
</feature>
<keyword evidence="3" id="KW-0067">ATP-binding</keyword>
<evidence type="ECO:0000259" key="4">
    <source>
        <dbReference type="PROSITE" id="PS50893"/>
    </source>
</evidence>
<dbReference type="KEGG" id="shc:Shell_1539"/>
<dbReference type="PANTHER" id="PTHR43423">
    <property type="entry name" value="ABC TRANSPORTER I FAMILY MEMBER 17"/>
    <property type="match status" value="1"/>
</dbReference>
<keyword evidence="6" id="KW-1185">Reference proteome</keyword>
<evidence type="ECO:0000256" key="3">
    <source>
        <dbReference type="ARBA" id="ARBA00022840"/>
    </source>
</evidence>
<dbReference type="PANTHER" id="PTHR43423:SF1">
    <property type="entry name" value="ABC TRANSPORTER I FAMILY MEMBER 17"/>
    <property type="match status" value="1"/>
</dbReference>
<dbReference type="Pfam" id="PF00005">
    <property type="entry name" value="ABC_tran"/>
    <property type="match status" value="1"/>
</dbReference>
<dbReference type="GO" id="GO:0005524">
    <property type="term" value="F:ATP binding"/>
    <property type="evidence" value="ECO:0007669"/>
    <property type="project" value="UniProtKB-KW"/>
</dbReference>
<proteinExistence type="predicted"/>
<dbReference type="eggNOG" id="arCOG00231">
    <property type="taxonomic scope" value="Archaea"/>
</dbReference>
<organism evidence="5 6">
    <name type="scientific">Staphylothermus hellenicus (strain DSM 12710 / JCM 10830 / BK20S6-10-b1 / P8)</name>
    <dbReference type="NCBI Taxonomy" id="591019"/>
    <lineage>
        <taxon>Archaea</taxon>
        <taxon>Thermoproteota</taxon>
        <taxon>Thermoprotei</taxon>
        <taxon>Desulfurococcales</taxon>
        <taxon>Desulfurococcaceae</taxon>
        <taxon>Staphylothermus</taxon>
    </lineage>
</organism>
<reference evidence="5 6" key="2">
    <citation type="journal article" date="2011" name="Stand. Genomic Sci.">
        <title>Complete genome sequence of Staphylothermus hellenicus P8.</title>
        <authorList>
            <person name="Anderson I."/>
            <person name="Wirth R."/>
            <person name="Lucas S."/>
            <person name="Copeland A."/>
            <person name="Lapidus A."/>
            <person name="Cheng J.F."/>
            <person name="Goodwin L."/>
            <person name="Pitluck S."/>
            <person name="Davenport K."/>
            <person name="Detter J.C."/>
            <person name="Han C."/>
            <person name="Tapia R."/>
            <person name="Land M."/>
            <person name="Hauser L."/>
            <person name="Pati A."/>
            <person name="Mikhailova N."/>
            <person name="Woyke T."/>
            <person name="Klenk H.P."/>
            <person name="Kyrpides N."/>
            <person name="Ivanova N."/>
        </authorList>
    </citation>
    <scope>NUCLEOTIDE SEQUENCE [LARGE SCALE GENOMIC DNA]</scope>
    <source>
        <strain evidence="6">DSM 12710 / JCM 10830 / BK20S6-10-b1 / P8</strain>
    </source>
</reference>
<dbReference type="GO" id="GO:0005315">
    <property type="term" value="F:phosphate transmembrane transporter activity"/>
    <property type="evidence" value="ECO:0007669"/>
    <property type="project" value="InterPro"/>
</dbReference>
<name>D7DA31_STAHD</name>
<evidence type="ECO:0000313" key="5">
    <source>
        <dbReference type="EMBL" id="ADI32627.1"/>
    </source>
</evidence>
<dbReference type="GO" id="GO:0016887">
    <property type="term" value="F:ATP hydrolysis activity"/>
    <property type="evidence" value="ECO:0007669"/>
    <property type="project" value="InterPro"/>
</dbReference>
<dbReference type="GO" id="GO:0035435">
    <property type="term" value="P:phosphate ion transmembrane transport"/>
    <property type="evidence" value="ECO:0007669"/>
    <property type="project" value="InterPro"/>
</dbReference>
<dbReference type="InterPro" id="IPR027417">
    <property type="entry name" value="P-loop_NTPase"/>
</dbReference>
<evidence type="ECO:0000313" key="6">
    <source>
        <dbReference type="Proteomes" id="UP000002573"/>
    </source>
</evidence>
<dbReference type="AlphaFoldDB" id="D7DA31"/>
<dbReference type="InterPro" id="IPR003439">
    <property type="entry name" value="ABC_transporter-like_ATP-bd"/>
</dbReference>
<dbReference type="GO" id="GO:0016020">
    <property type="term" value="C:membrane"/>
    <property type="evidence" value="ECO:0007669"/>
    <property type="project" value="InterPro"/>
</dbReference>
<dbReference type="PROSITE" id="PS00211">
    <property type="entry name" value="ABC_TRANSPORTER_1"/>
    <property type="match status" value="1"/>
</dbReference>
<reference evidence="6" key="1">
    <citation type="submission" date="2010-05" db="EMBL/GenBank/DDBJ databases">
        <title>Complete sequence of Staphylothermus hellenicus DSM 12710.</title>
        <authorList>
            <consortium name="US DOE Joint Genome Institute"/>
            <person name="Lucas S."/>
            <person name="Copeland A."/>
            <person name="Lapidus A."/>
            <person name="Cheng J.-F."/>
            <person name="Bruce D."/>
            <person name="Goodwin L."/>
            <person name="Pitluck S."/>
            <person name="Davenport K."/>
            <person name="Detter J.C."/>
            <person name="Han C."/>
            <person name="Tapia R."/>
            <person name="Larimer F."/>
            <person name="Land M."/>
            <person name="Hauser L."/>
            <person name="Kyrpides N."/>
            <person name="Mikhailova N."/>
            <person name="Anderson I.J."/>
            <person name="Woyke T."/>
        </authorList>
    </citation>
    <scope>NUCLEOTIDE SEQUENCE [LARGE SCALE GENOMIC DNA]</scope>
    <source>
        <strain evidence="6">DSM 12710 / JCM 10830 / BK20S6-10-b1 / P8</strain>
    </source>
</reference>
<keyword evidence="2" id="KW-0547">Nucleotide-binding</keyword>
<dbReference type="CDD" id="cd03260">
    <property type="entry name" value="ABC_PstB_phosphate_transporter"/>
    <property type="match status" value="1"/>
</dbReference>
<dbReference type="SUPFAM" id="SSF52540">
    <property type="entry name" value="P-loop containing nucleoside triphosphate hydrolases"/>
    <property type="match status" value="1"/>
</dbReference>
<dbReference type="Proteomes" id="UP000002573">
    <property type="component" value="Chromosome"/>
</dbReference>
<dbReference type="STRING" id="591019.Shell_1539"/>
<evidence type="ECO:0000256" key="1">
    <source>
        <dbReference type="ARBA" id="ARBA00022448"/>
    </source>
</evidence>
<dbReference type="HOGENOM" id="CLU_000604_1_22_2"/>
<dbReference type="PROSITE" id="PS50893">
    <property type="entry name" value="ABC_TRANSPORTER_2"/>
    <property type="match status" value="1"/>
</dbReference>
<accession>D7DA31</accession>
<dbReference type="InterPro" id="IPR003593">
    <property type="entry name" value="AAA+_ATPase"/>
</dbReference>
<dbReference type="InterPro" id="IPR017871">
    <property type="entry name" value="ABC_transporter-like_CS"/>
</dbReference>
<sequence>MRYAVEINGLNVFIRGKKILDNVNLKIPANTIFTIMGPSGSGKSTLLRVINRLIDLIPFSKVEGKVYVLGKDIYSVDPYILRKHIGMVFQTPNPFPHLSIYDNVALGAKLNGVAKNRKELDKIVEWSLKTAMLWDEVKDRLRELPSKLSGGQRQRLCLARALALKPKLLLLDEPTANIDPVNTWKIEEALISLKNQLTIIMVTHSPHQATRISDYIAFLYMGRIIEQGPSKQILINPQNELTQKFLKGGI</sequence>
<dbReference type="SMART" id="SM00382">
    <property type="entry name" value="AAA"/>
    <property type="match status" value="1"/>
</dbReference>
<protein>
    <submittedName>
        <fullName evidence="5">ABC transporter related protein</fullName>
    </submittedName>
</protein>
<dbReference type="OrthoDB" id="31298at2157"/>
<evidence type="ECO:0000256" key="2">
    <source>
        <dbReference type="ARBA" id="ARBA00022741"/>
    </source>
</evidence>
<keyword evidence="1" id="KW-0813">Transport</keyword>
<dbReference type="InterPro" id="IPR005670">
    <property type="entry name" value="PstB-like"/>
</dbReference>
<dbReference type="EMBL" id="CP002051">
    <property type="protein sequence ID" value="ADI32627.1"/>
    <property type="molecule type" value="Genomic_DNA"/>
</dbReference>
<dbReference type="GeneID" id="9234830"/>
<dbReference type="Gene3D" id="3.40.50.300">
    <property type="entry name" value="P-loop containing nucleotide triphosphate hydrolases"/>
    <property type="match status" value="1"/>
</dbReference>
<gene>
    <name evidence="5" type="ordered locus">Shell_1539</name>
</gene>
<dbReference type="RefSeq" id="WP_013143825.1">
    <property type="nucleotide sequence ID" value="NC_014205.1"/>
</dbReference>